<sequence length="212" mass="22570">MQSRTVTDIEMYPYYPGITTEVAPIVVQGKGTLVTSSILGQQIYRLDLIDGILAEAVRVGAAFSWVGRDEAGARISSHWLYCTASGAKPAFGAICDWSRQGATFPLMSDAKAELIYLEELADISASLPTPSAPYAQSQARLGKKGWLVMTAMTMPGFMGMLIEDPTLPLSCAVGTSEISISATSARTLQTVGLSNLYCARIDTSALFLQGSA</sequence>
<dbReference type="EMBL" id="JAQIOY010000004">
    <property type="protein sequence ID" value="MDA7425637.1"/>
    <property type="molecule type" value="Genomic_DNA"/>
</dbReference>
<protein>
    <recommendedName>
        <fullName evidence="3">Hedgehog/Intein (Hint) domain-containing protein</fullName>
    </recommendedName>
</protein>
<evidence type="ECO:0000313" key="1">
    <source>
        <dbReference type="EMBL" id="MDA7425637.1"/>
    </source>
</evidence>
<proteinExistence type="predicted"/>
<accession>A0ABT4XUR3</accession>
<gene>
    <name evidence="1" type="ORF">PFY00_12965</name>
</gene>
<keyword evidence="2" id="KW-1185">Reference proteome</keyword>
<comment type="caution">
    <text evidence="1">The sequence shown here is derived from an EMBL/GenBank/DDBJ whole genome shotgun (WGS) entry which is preliminary data.</text>
</comment>
<dbReference type="RefSeq" id="WP_271432995.1">
    <property type="nucleotide sequence ID" value="NZ_JAQIOY010000004.1"/>
</dbReference>
<evidence type="ECO:0008006" key="3">
    <source>
        <dbReference type="Google" id="ProtNLM"/>
    </source>
</evidence>
<evidence type="ECO:0000313" key="2">
    <source>
        <dbReference type="Proteomes" id="UP001210720"/>
    </source>
</evidence>
<name>A0ABT4XUR3_9RHOB</name>
<dbReference type="Proteomes" id="UP001210720">
    <property type="component" value="Unassembled WGS sequence"/>
</dbReference>
<organism evidence="1 2">
    <name type="scientific">Thalassococcus lentus</name>
    <dbReference type="NCBI Taxonomy" id="1210524"/>
    <lineage>
        <taxon>Bacteria</taxon>
        <taxon>Pseudomonadati</taxon>
        <taxon>Pseudomonadota</taxon>
        <taxon>Alphaproteobacteria</taxon>
        <taxon>Rhodobacterales</taxon>
        <taxon>Roseobacteraceae</taxon>
        <taxon>Thalassococcus</taxon>
    </lineage>
</organism>
<reference evidence="1 2" key="1">
    <citation type="submission" date="2023-01" db="EMBL/GenBank/DDBJ databases">
        <title>Thalassococcus onchidii sp. nov., isolated from a marine invertebrate from the South China Sea.</title>
        <authorList>
            <person name="Xu S."/>
            <person name="Liu Z."/>
            <person name="Xu Y."/>
        </authorList>
    </citation>
    <scope>NUCLEOTIDE SEQUENCE [LARGE SCALE GENOMIC DNA]</scope>
    <source>
        <strain evidence="1 2">KCTC 32084</strain>
    </source>
</reference>